<name>A0A931HV83_9BACI</name>
<keyword evidence="6" id="KW-1185">Reference proteome</keyword>
<dbReference type="InterPro" id="IPR007310">
    <property type="entry name" value="Aerobactin_biosyn_IucA/IucC_N"/>
</dbReference>
<evidence type="ECO:0000313" key="6">
    <source>
        <dbReference type="Proteomes" id="UP000614490"/>
    </source>
</evidence>
<dbReference type="Pfam" id="PF06276">
    <property type="entry name" value="FhuF"/>
    <property type="match status" value="1"/>
</dbReference>
<feature type="domain" description="Aerobactin siderophore biosynthesis IucA/IucC-like C-terminal" evidence="4">
    <location>
        <begin position="462"/>
        <end position="622"/>
    </location>
</feature>
<dbReference type="Gene3D" id="1.10.510.40">
    <property type="match status" value="1"/>
</dbReference>
<dbReference type="AlphaFoldDB" id="A0A931HV83"/>
<evidence type="ECO:0000259" key="3">
    <source>
        <dbReference type="Pfam" id="PF04183"/>
    </source>
</evidence>
<accession>A0A931HV83</accession>
<dbReference type="PANTHER" id="PTHR34384:SF6">
    <property type="entry name" value="STAPHYLOFERRIN B SYNTHASE"/>
    <property type="match status" value="1"/>
</dbReference>
<evidence type="ECO:0000259" key="4">
    <source>
        <dbReference type="Pfam" id="PF06276"/>
    </source>
</evidence>
<proteinExistence type="inferred from homology"/>
<organism evidence="5 6">
    <name type="scientific">Halobacillus yeomjeoni</name>
    <dbReference type="NCBI Taxonomy" id="311194"/>
    <lineage>
        <taxon>Bacteria</taxon>
        <taxon>Bacillati</taxon>
        <taxon>Bacillota</taxon>
        <taxon>Bacilli</taxon>
        <taxon>Bacillales</taxon>
        <taxon>Bacillaceae</taxon>
        <taxon>Halobacillus</taxon>
    </lineage>
</organism>
<evidence type="ECO:0000313" key="5">
    <source>
        <dbReference type="EMBL" id="MBH0229751.1"/>
    </source>
</evidence>
<dbReference type="GO" id="GO:0019290">
    <property type="term" value="P:siderophore biosynthetic process"/>
    <property type="evidence" value="ECO:0007669"/>
    <property type="project" value="InterPro"/>
</dbReference>
<dbReference type="PANTHER" id="PTHR34384">
    <property type="entry name" value="L-2,3-DIAMINOPROPANOATE--CITRATE LIGASE"/>
    <property type="match status" value="1"/>
</dbReference>
<dbReference type="InterPro" id="IPR022770">
    <property type="entry name" value="IucA/IucC-like_C"/>
</dbReference>
<dbReference type="GO" id="GO:0016881">
    <property type="term" value="F:acid-amino acid ligase activity"/>
    <property type="evidence" value="ECO:0007669"/>
    <property type="project" value="UniProtKB-ARBA"/>
</dbReference>
<reference evidence="5 6" key="1">
    <citation type="journal article" date="2005" name="Int. J. Syst. Evol. Microbiol.">
        <title>Halobacillus yeomjeoni sp. nov., isolated from a marine solar saltern in Korea.</title>
        <authorList>
            <person name="Yoon J.H."/>
            <person name="Kang S.J."/>
            <person name="Lee C.H."/>
            <person name="Oh H.W."/>
            <person name="Oh T.K."/>
        </authorList>
    </citation>
    <scope>NUCLEOTIDE SEQUENCE [LARGE SCALE GENOMIC DNA]</scope>
    <source>
        <strain evidence="5 6">KCTC 3957</strain>
    </source>
</reference>
<dbReference type="EMBL" id="JADZSC010000001">
    <property type="protein sequence ID" value="MBH0229751.1"/>
    <property type="molecule type" value="Genomic_DNA"/>
</dbReference>
<comment type="pathway">
    <text evidence="1">Siderophore biosynthesis.</text>
</comment>
<evidence type="ECO:0000256" key="2">
    <source>
        <dbReference type="ARBA" id="ARBA00007832"/>
    </source>
</evidence>
<evidence type="ECO:0008006" key="7">
    <source>
        <dbReference type="Google" id="ProtNLM"/>
    </source>
</evidence>
<dbReference type="RefSeq" id="WP_197316344.1">
    <property type="nucleotide sequence ID" value="NZ_JADZSC010000001.1"/>
</dbReference>
<sequence length="646" mass="74200">MEATLTNQKDYCSSVQFYLKQQHPHMLEAFHENMKKAEETILHQLIQAVIREQLVKVDWGIDSNTFHVLLGGEAFIEVPVSKVSALHKIEIQGEIVLIDSKGSKEPLVCPEQLLSVIGQQKGISQLDEDAPFITEIENSKVNYALALTAADERKRELKKETGSVEDTLAFVLEESKRDIQFSPLNFFEQWVIQGHSIHPCSRTRLGMDVEALTQFAPEWAGSPKVIPVAVDQDYCKITNMEKRSLTDIILNEYPEVEKQFHTILKQKGKDTDRYELIIVHPWQYEETIKENYKEEIKNEMVIPLESATIDTAALVSFRSLAPLYDKNKHHIKTALNVQMTSAIRTVSAASTFNGPKISNALRSIKENDPYLARTFGFAREESGIHFEPQHTVTPERRHFLQKNFASIIRENPESDLYEDEVVLPAAALIAESPFTDRILIEELVRNFAQRKEMKSLGEAAERFMEKYVDVLLPGILTLITKYGISMEVHMQNCLVVLKKGVPERVIVRDNGGIRIMEERLSRHNSMESLDPSTNLTTDDRQELLDIFYHAIIHNHLGELFVPLSRELEINEWKLWNVVRTGVEKVYETLKSENSFSTDQLEDEDVILQSPSRMKALVRMRLTDQFTENAYVDIPNPLRWVKEEEEK</sequence>
<comment type="caution">
    <text evidence="5">The sequence shown here is derived from an EMBL/GenBank/DDBJ whole genome shotgun (WGS) entry which is preliminary data.</text>
</comment>
<feature type="domain" description="Aerobactin siderophore biosynthesis IucA/IucC N-terminal" evidence="3">
    <location>
        <begin position="185"/>
        <end position="429"/>
    </location>
</feature>
<dbReference type="Pfam" id="PF04183">
    <property type="entry name" value="IucA_IucC"/>
    <property type="match status" value="1"/>
</dbReference>
<gene>
    <name evidence="5" type="ORF">H0267_05925</name>
</gene>
<evidence type="ECO:0000256" key="1">
    <source>
        <dbReference type="ARBA" id="ARBA00004924"/>
    </source>
</evidence>
<comment type="similarity">
    <text evidence="2">Belongs to the IucA/IucC family.</text>
</comment>
<dbReference type="Proteomes" id="UP000614490">
    <property type="component" value="Unassembled WGS sequence"/>
</dbReference>
<dbReference type="InterPro" id="IPR037455">
    <property type="entry name" value="LucA/IucC-like"/>
</dbReference>
<protein>
    <recommendedName>
        <fullName evidence="7">Siderophore synthetase component</fullName>
    </recommendedName>
</protein>